<keyword evidence="3" id="KW-1185">Reference proteome</keyword>
<dbReference type="PROSITE" id="PS51746">
    <property type="entry name" value="PPM_2"/>
    <property type="match status" value="1"/>
</dbReference>
<dbReference type="SMART" id="SM00331">
    <property type="entry name" value="PP2C_SIG"/>
    <property type="match status" value="1"/>
</dbReference>
<evidence type="ECO:0000313" key="2">
    <source>
        <dbReference type="EMBL" id="SFQ00766.1"/>
    </source>
</evidence>
<name>A0A1I5V1D3_9BACT</name>
<dbReference type="InterPro" id="IPR001932">
    <property type="entry name" value="PPM-type_phosphatase-like_dom"/>
</dbReference>
<dbReference type="Gene3D" id="3.60.40.10">
    <property type="entry name" value="PPM-type phosphatase domain"/>
    <property type="match status" value="1"/>
</dbReference>
<dbReference type="CDD" id="cd00143">
    <property type="entry name" value="PP2Cc"/>
    <property type="match status" value="1"/>
</dbReference>
<dbReference type="Proteomes" id="UP000199227">
    <property type="component" value="Unassembled WGS sequence"/>
</dbReference>
<evidence type="ECO:0000259" key="1">
    <source>
        <dbReference type="PROSITE" id="PS51746"/>
    </source>
</evidence>
<evidence type="ECO:0000313" key="3">
    <source>
        <dbReference type="Proteomes" id="UP000199227"/>
    </source>
</evidence>
<dbReference type="AlphaFoldDB" id="A0A1I5V1D3"/>
<dbReference type="Pfam" id="PF13672">
    <property type="entry name" value="PP2C_2"/>
    <property type="match status" value="1"/>
</dbReference>
<dbReference type="SMART" id="SM00332">
    <property type="entry name" value="PP2Cc"/>
    <property type="match status" value="1"/>
</dbReference>
<dbReference type="OrthoDB" id="5496340at2"/>
<protein>
    <submittedName>
        <fullName evidence="2">Serine/threonine protein phosphatase PrpC</fullName>
    </submittedName>
</protein>
<dbReference type="STRING" id="223786.SAMN05216234_1783"/>
<proteinExistence type="predicted"/>
<sequence length="260" mass="29625">MMKECYFTTNIGSKKFPSNQDSLLIDKELICQTSMSTVSKKIIKENSAIFAVADGISSHKKSHIISCKVLEFLYEIFSSSNHFFPVKSIKKIQDRLENISLHSKELKGSATTLAGVYFADEKATIFHTGDSRVYLFRDKKLKPLTTDHTQAQRMLKSGEISRDEFESCSDLYKMLEGYLICGELEDEELIIDSTKIDVKEDDLFFICSDGVTESIDDKELETLFKSSKLETFVNTLFNEVHKKEIDNFSFIAIKIKKGVL</sequence>
<accession>A0A1I5V1D3</accession>
<gene>
    <name evidence="2" type="ORF">SAMN05216234_1783</name>
</gene>
<reference evidence="2 3" key="1">
    <citation type="submission" date="2016-10" db="EMBL/GenBank/DDBJ databases">
        <authorList>
            <person name="de Groot N.N."/>
        </authorList>
    </citation>
    <scope>NUCLEOTIDE SEQUENCE [LARGE SCALE GENOMIC DNA]</scope>
    <source>
        <strain evidence="2 3">EP1-55-1</strain>
    </source>
</reference>
<dbReference type="EMBL" id="FOXB01000078">
    <property type="protein sequence ID" value="SFQ00766.1"/>
    <property type="molecule type" value="Genomic_DNA"/>
</dbReference>
<dbReference type="SUPFAM" id="SSF81606">
    <property type="entry name" value="PP2C-like"/>
    <property type="match status" value="1"/>
</dbReference>
<dbReference type="RefSeq" id="WP_092914338.1">
    <property type="nucleotide sequence ID" value="NZ_CP136592.1"/>
</dbReference>
<feature type="domain" description="PPM-type phosphatase" evidence="1">
    <location>
        <begin position="32"/>
        <end position="255"/>
    </location>
</feature>
<dbReference type="InterPro" id="IPR036457">
    <property type="entry name" value="PPM-type-like_dom_sf"/>
</dbReference>
<organism evidence="2 3">
    <name type="scientific">Hydrogenimonas thermophila</name>
    <dbReference type="NCBI Taxonomy" id="223786"/>
    <lineage>
        <taxon>Bacteria</taxon>
        <taxon>Pseudomonadati</taxon>
        <taxon>Campylobacterota</taxon>
        <taxon>Epsilonproteobacteria</taxon>
        <taxon>Campylobacterales</taxon>
        <taxon>Hydrogenimonadaceae</taxon>
        <taxon>Hydrogenimonas</taxon>
    </lineage>
</organism>